<dbReference type="AlphaFoldDB" id="A0A454XV73"/>
<name>A0A454XV73_PRIPA</name>
<dbReference type="Proteomes" id="UP000005239">
    <property type="component" value="Unassembled WGS sequence"/>
</dbReference>
<accession>A0A454XV73</accession>
<organism evidence="1 2">
    <name type="scientific">Pristionchus pacificus</name>
    <name type="common">Parasitic nematode worm</name>
    <dbReference type="NCBI Taxonomy" id="54126"/>
    <lineage>
        <taxon>Eukaryota</taxon>
        <taxon>Metazoa</taxon>
        <taxon>Ecdysozoa</taxon>
        <taxon>Nematoda</taxon>
        <taxon>Chromadorea</taxon>
        <taxon>Rhabditida</taxon>
        <taxon>Rhabditina</taxon>
        <taxon>Diplogasteromorpha</taxon>
        <taxon>Diplogasteroidea</taxon>
        <taxon>Neodiplogasteridae</taxon>
        <taxon>Pristionchus</taxon>
    </lineage>
</organism>
<accession>A0A8R1YFF4</accession>
<reference evidence="2" key="1">
    <citation type="journal article" date="2008" name="Nat. Genet.">
        <title>The Pristionchus pacificus genome provides a unique perspective on nematode lifestyle and parasitism.</title>
        <authorList>
            <person name="Dieterich C."/>
            <person name="Clifton S.W."/>
            <person name="Schuster L.N."/>
            <person name="Chinwalla A."/>
            <person name="Delehaunty K."/>
            <person name="Dinkelacker I."/>
            <person name="Fulton L."/>
            <person name="Fulton R."/>
            <person name="Godfrey J."/>
            <person name="Minx P."/>
            <person name="Mitreva M."/>
            <person name="Roeseler W."/>
            <person name="Tian H."/>
            <person name="Witte H."/>
            <person name="Yang S.P."/>
            <person name="Wilson R.K."/>
            <person name="Sommer R.J."/>
        </authorList>
    </citation>
    <scope>NUCLEOTIDE SEQUENCE [LARGE SCALE GENOMIC DNA]</scope>
    <source>
        <strain evidence="2">PS312</strain>
    </source>
</reference>
<evidence type="ECO:0000313" key="2">
    <source>
        <dbReference type="Proteomes" id="UP000005239"/>
    </source>
</evidence>
<keyword evidence="2" id="KW-1185">Reference proteome</keyword>
<gene>
    <name evidence="1" type="primary">WBGene00109539</name>
</gene>
<dbReference type="EnsemblMetazoa" id="PPA19985.1">
    <property type="protein sequence ID" value="PPA19985.1"/>
    <property type="gene ID" value="WBGene00109539"/>
</dbReference>
<protein>
    <submittedName>
        <fullName evidence="1">Uncharacterized protein</fullName>
    </submittedName>
</protein>
<proteinExistence type="predicted"/>
<reference evidence="1" key="2">
    <citation type="submission" date="2022-06" db="UniProtKB">
        <authorList>
            <consortium name="EnsemblMetazoa"/>
        </authorList>
    </citation>
    <scope>IDENTIFICATION</scope>
    <source>
        <strain evidence="1">PS312</strain>
    </source>
</reference>
<sequence length="190" mass="21618">MSLPFTHWQPNIFPHLSMSPYLDNLGRRPNAPLPMLNPGPYGATRPTVSNCPTTNGYGTYSNSTHRITVPPHRCPMLKGGPHNAYGTYRTPRPSVPPPGVPISHDFRSIDAIVRAFIDQPRAIMRKTNEKERNAYVEAYAERFRDGFIYQNIEDFPPSANQLEKVANWIVCSDFDVRNFNSEEMTVHNFN</sequence>
<evidence type="ECO:0000313" key="1">
    <source>
        <dbReference type="EnsemblMetazoa" id="PPA19985.1"/>
    </source>
</evidence>